<feature type="region of interest" description="Disordered" evidence="1">
    <location>
        <begin position="105"/>
        <end position="182"/>
    </location>
</feature>
<keyword evidence="3" id="KW-1185">Reference proteome</keyword>
<dbReference type="Proteomes" id="UP000467841">
    <property type="component" value="Unassembled WGS sequence"/>
</dbReference>
<organism evidence="2 3">
    <name type="scientific">Microthlaspi erraticum</name>
    <dbReference type="NCBI Taxonomy" id="1685480"/>
    <lineage>
        <taxon>Eukaryota</taxon>
        <taxon>Viridiplantae</taxon>
        <taxon>Streptophyta</taxon>
        <taxon>Embryophyta</taxon>
        <taxon>Tracheophyta</taxon>
        <taxon>Spermatophyta</taxon>
        <taxon>Magnoliopsida</taxon>
        <taxon>eudicotyledons</taxon>
        <taxon>Gunneridae</taxon>
        <taxon>Pentapetalae</taxon>
        <taxon>rosids</taxon>
        <taxon>malvids</taxon>
        <taxon>Brassicales</taxon>
        <taxon>Brassicaceae</taxon>
        <taxon>Coluteocarpeae</taxon>
        <taxon>Microthlaspi</taxon>
    </lineage>
</organism>
<feature type="compositionally biased region" description="Basic and acidic residues" evidence="1">
    <location>
        <begin position="119"/>
        <end position="136"/>
    </location>
</feature>
<dbReference type="PANTHER" id="PTHR11439:SF455">
    <property type="entry name" value="RLK (RECEPTOR-LIKE PROTEIN KINASE) 8, PUTATIVE-RELATED"/>
    <property type="match status" value="1"/>
</dbReference>
<dbReference type="AlphaFoldDB" id="A0A6D2LFR6"/>
<reference evidence="2" key="1">
    <citation type="submission" date="2020-01" db="EMBL/GenBank/DDBJ databases">
        <authorList>
            <person name="Mishra B."/>
        </authorList>
    </citation>
    <scope>NUCLEOTIDE SEQUENCE [LARGE SCALE GENOMIC DNA]</scope>
</reference>
<sequence>MSEAASEITWLSHVMKDLGISLMRTPLLYCDNLSSIYLTANPASHKRSKHFETHHHYVRERVALGLLEVKHLSSHMQIADIFTKSLPITAFESLRYKLGVDVPPTPSLRGANNRTMQSGEEKQVRQGENVKTEVLKPKLSSQETKPIRESMNAQRLVSQTEDTVEIAGKRDKADKLAKAKVT</sequence>
<dbReference type="PANTHER" id="PTHR11439">
    <property type="entry name" value="GAG-POL-RELATED RETROTRANSPOSON"/>
    <property type="match status" value="1"/>
</dbReference>
<evidence type="ECO:0000313" key="3">
    <source>
        <dbReference type="Proteomes" id="UP000467841"/>
    </source>
</evidence>
<name>A0A6D2LFR6_9BRAS</name>
<feature type="compositionally biased region" description="Polar residues" evidence="1">
    <location>
        <begin position="151"/>
        <end position="161"/>
    </location>
</feature>
<protein>
    <recommendedName>
        <fullName evidence="4">Reverse transcriptase Ty1/copia-type domain-containing protein</fullName>
    </recommendedName>
</protein>
<dbReference type="OrthoDB" id="1113209at2759"/>
<comment type="caution">
    <text evidence="2">The sequence shown here is derived from an EMBL/GenBank/DDBJ whole genome shotgun (WGS) entry which is preliminary data.</text>
</comment>
<dbReference type="EMBL" id="CACVBM020001806">
    <property type="protein sequence ID" value="CAA7059939.1"/>
    <property type="molecule type" value="Genomic_DNA"/>
</dbReference>
<evidence type="ECO:0008006" key="4">
    <source>
        <dbReference type="Google" id="ProtNLM"/>
    </source>
</evidence>
<evidence type="ECO:0000256" key="1">
    <source>
        <dbReference type="SAM" id="MobiDB-lite"/>
    </source>
</evidence>
<evidence type="ECO:0000313" key="2">
    <source>
        <dbReference type="EMBL" id="CAA7059939.1"/>
    </source>
</evidence>
<feature type="compositionally biased region" description="Basic and acidic residues" evidence="1">
    <location>
        <begin position="167"/>
        <end position="182"/>
    </location>
</feature>
<dbReference type="CDD" id="cd09272">
    <property type="entry name" value="RNase_HI_RT_Ty1"/>
    <property type="match status" value="1"/>
</dbReference>
<proteinExistence type="predicted"/>
<gene>
    <name evidence="2" type="ORF">MERR_LOCUS47175</name>
</gene>
<accession>A0A6D2LFR6</accession>